<organism evidence="3 4">
    <name type="scientific">Maribacter hydrothermalis</name>
    <dbReference type="NCBI Taxonomy" id="1836467"/>
    <lineage>
        <taxon>Bacteria</taxon>
        <taxon>Pseudomonadati</taxon>
        <taxon>Bacteroidota</taxon>
        <taxon>Flavobacteriia</taxon>
        <taxon>Flavobacteriales</taxon>
        <taxon>Flavobacteriaceae</taxon>
        <taxon>Maribacter</taxon>
    </lineage>
</organism>
<gene>
    <name evidence="3" type="ORF">A9200_14245</name>
</gene>
<dbReference type="KEGG" id="mart:BTR34_15945"/>
<keyword evidence="1" id="KW-0677">Repeat</keyword>
<evidence type="ECO:0000313" key="4">
    <source>
        <dbReference type="Proteomes" id="UP000092164"/>
    </source>
</evidence>
<comment type="caution">
    <text evidence="3">The sequence shown here is derived from an EMBL/GenBank/DDBJ whole genome shotgun (WGS) entry which is preliminary data.</text>
</comment>
<dbReference type="InterPro" id="IPR050745">
    <property type="entry name" value="Multifunctional_regulatory"/>
</dbReference>
<dbReference type="Gene3D" id="1.25.40.20">
    <property type="entry name" value="Ankyrin repeat-containing domain"/>
    <property type="match status" value="2"/>
</dbReference>
<protein>
    <submittedName>
        <fullName evidence="3">Uncharacterized protein</fullName>
    </submittedName>
</protein>
<evidence type="ECO:0000313" key="3">
    <source>
        <dbReference type="EMBL" id="OBR41046.1"/>
    </source>
</evidence>
<dbReference type="Pfam" id="PF13637">
    <property type="entry name" value="Ank_4"/>
    <property type="match status" value="1"/>
</dbReference>
<dbReference type="EMBL" id="LZFP01000004">
    <property type="protein sequence ID" value="OBR41046.1"/>
    <property type="molecule type" value="Genomic_DNA"/>
</dbReference>
<proteinExistence type="predicted"/>
<dbReference type="InterPro" id="IPR002110">
    <property type="entry name" value="Ankyrin_rpt"/>
</dbReference>
<dbReference type="InterPro" id="IPR036770">
    <property type="entry name" value="Ankyrin_rpt-contain_sf"/>
</dbReference>
<accession>A0A1B7ZD40</accession>
<sequence>MENSTIEELITVFNKCDVNARGGYTKKTALAFDKCPHELAKWLIENGADINATDTYDKTPLHNRAGSIFGNITSLLELDADIHLSDGKIGNALHSAAFVLNVENCKILLDAGTPVDAISESGLSALELSLSMCSNIGIVKMVALSNILLDAGAKKTSKMRASVEKIGETFEFHRAGFNKDSVSEYSNALDELYRIFEVAPVQKRVLHDGKSTITVTTKTWQKQHQELWELLVPSSGPAETVQGEVIRISGKIAHEINRNGGGNWNTNHTKMTKAFLSFVESGKSVSTNELEELTLLIKEIKRYNDDVAIMCEIAVKWVLNNPTPKKLGPVLYKI</sequence>
<reference evidence="4" key="1">
    <citation type="submission" date="2016-06" db="EMBL/GenBank/DDBJ databases">
        <authorList>
            <person name="Zhan P."/>
        </authorList>
    </citation>
    <scope>NUCLEOTIDE SEQUENCE [LARGE SCALE GENOMIC DNA]</scope>
    <source>
        <strain evidence="4">T28</strain>
    </source>
</reference>
<name>A0A1B7ZD40_9FLAO</name>
<evidence type="ECO:0000256" key="2">
    <source>
        <dbReference type="ARBA" id="ARBA00023043"/>
    </source>
</evidence>
<dbReference type="SUPFAM" id="SSF48403">
    <property type="entry name" value="Ankyrin repeat"/>
    <property type="match status" value="1"/>
</dbReference>
<dbReference type="STRING" id="1836467.BTR34_15945"/>
<dbReference type="PANTHER" id="PTHR24189:SF72">
    <property type="entry name" value="ANKYRIN REPEAT-CONTAINING DOMAIN-CONTAINING PROTEIN"/>
    <property type="match status" value="1"/>
</dbReference>
<keyword evidence="4" id="KW-1185">Reference proteome</keyword>
<dbReference type="AlphaFoldDB" id="A0A1B7ZD40"/>
<evidence type="ECO:0000256" key="1">
    <source>
        <dbReference type="ARBA" id="ARBA00022737"/>
    </source>
</evidence>
<keyword evidence="2" id="KW-0040">ANK repeat</keyword>
<dbReference type="PANTHER" id="PTHR24189">
    <property type="entry name" value="MYOTROPHIN"/>
    <property type="match status" value="1"/>
</dbReference>
<dbReference type="Proteomes" id="UP000092164">
    <property type="component" value="Unassembled WGS sequence"/>
</dbReference>